<comment type="caution">
    <text evidence="3">The sequence shown here is derived from an EMBL/GenBank/DDBJ whole genome shotgun (WGS) entry which is preliminary data.</text>
</comment>
<evidence type="ECO:0000313" key="4">
    <source>
        <dbReference type="Proteomes" id="UP000277094"/>
    </source>
</evidence>
<name>A0A3N0DPS4_9ACTN</name>
<gene>
    <name evidence="3" type="ORF">EFL95_15555</name>
</gene>
<dbReference type="EMBL" id="RJSG01000003">
    <property type="protein sequence ID" value="RNL77446.1"/>
    <property type="molecule type" value="Genomic_DNA"/>
</dbReference>
<accession>A0A3N0DPS4</accession>
<dbReference type="Pfam" id="PF06114">
    <property type="entry name" value="Peptidase_M78"/>
    <property type="match status" value="1"/>
</dbReference>
<dbReference type="AlphaFoldDB" id="A0A3N0DPS4"/>
<evidence type="ECO:0000313" key="3">
    <source>
        <dbReference type="EMBL" id="RNL77446.1"/>
    </source>
</evidence>
<organism evidence="3 4">
    <name type="scientific">Nocardioides marmorisolisilvae</name>
    <dbReference type="NCBI Taxonomy" id="1542737"/>
    <lineage>
        <taxon>Bacteria</taxon>
        <taxon>Bacillati</taxon>
        <taxon>Actinomycetota</taxon>
        <taxon>Actinomycetes</taxon>
        <taxon>Propionibacteriales</taxon>
        <taxon>Nocardioidaceae</taxon>
        <taxon>Nocardioides</taxon>
    </lineage>
</organism>
<keyword evidence="4" id="KW-1185">Reference proteome</keyword>
<reference evidence="3 4" key="1">
    <citation type="submission" date="2018-11" db="EMBL/GenBank/DDBJ databases">
        <authorList>
            <person name="Li F."/>
        </authorList>
    </citation>
    <scope>NUCLEOTIDE SEQUENCE [LARGE SCALE GENOMIC DNA]</scope>
    <source>
        <strain evidence="3 4">KIS18-7</strain>
    </source>
</reference>
<evidence type="ECO:0000259" key="2">
    <source>
        <dbReference type="Pfam" id="PF06114"/>
    </source>
</evidence>
<sequence length="182" mass="20249">MPSSGRTHRPAVGAGHGRGPGVHRVADREGSSPHLSYDPAADAAARYPDWVICSVDLGGVIPEVLSRSRRVILLERDHPPAQRRSSLAHALAHLDLGHAETPSGWFEQREEVEAEDLAARRLIPLPALARALAWSREPDEVARELGVDDAMLTLRQSRMATDERRRLRRMLARSDRATWVNR</sequence>
<feature type="region of interest" description="Disordered" evidence="1">
    <location>
        <begin position="1"/>
        <end position="37"/>
    </location>
</feature>
<dbReference type="Proteomes" id="UP000277094">
    <property type="component" value="Unassembled WGS sequence"/>
</dbReference>
<dbReference type="OrthoDB" id="132858at85009"/>
<feature type="domain" description="IrrE N-terminal-like" evidence="2">
    <location>
        <begin position="67"/>
        <end position="148"/>
    </location>
</feature>
<evidence type="ECO:0000256" key="1">
    <source>
        <dbReference type="SAM" id="MobiDB-lite"/>
    </source>
</evidence>
<proteinExistence type="predicted"/>
<dbReference type="InterPro" id="IPR010359">
    <property type="entry name" value="IrrE_HExxH"/>
</dbReference>
<protein>
    <submittedName>
        <fullName evidence="3">ImmA/IrrE family metallo-endopeptidase</fullName>
    </submittedName>
</protein>